<dbReference type="Proteomes" id="UP000008837">
    <property type="component" value="Unassembled WGS sequence"/>
</dbReference>
<feature type="compositionally biased region" description="Basic and acidic residues" evidence="1">
    <location>
        <begin position="858"/>
        <end position="872"/>
    </location>
</feature>
<gene>
    <name evidence="3" type="ORF">MGL_0250</name>
</gene>
<protein>
    <recommendedName>
        <fullName evidence="2">Pre-rRNA-processing protein RIX1 N-terminal domain-containing protein</fullName>
    </recommendedName>
</protein>
<dbReference type="GeneID" id="5856781"/>
<name>A8PSF8_MALGO</name>
<evidence type="ECO:0000313" key="3">
    <source>
        <dbReference type="EMBL" id="EDP45261.1"/>
    </source>
</evidence>
<sequence>MPRHYTSTYDLVRLQHEVRVISYARRRAMSLPILPLEPLAAALESRTHVQEAWMSASMTNAIRKASDTRDTDGLHVLEKRINSLLSTSLAQNKKEPCWEIGADVARTFVEECGWTVVELHGQVWIQHAHAHLEQVAKYLGACVDVGSNPIDSGAELILASVVSLTQLVGYEVMGSEGESHPEFHRTIVTPNVPKIGHALVSVCEVASQVWGSVYSHASIPLSKCLDVIQDQVVRHATTYRTFVARIHALCMQILFGPYATLQTDIPPRCVYLTASATRLLSAIHVTGAASSSLQPDLDARTFSGSSKLTQAQLWAATVAEILDALIVCVCGSAPSVSWHASGLSAPNTDPLAWMSPSAADFAQSIPACFGRCELLLGSTSCPDAVGVLPYFLSTPTLRAVPVPIARCVQIATAMIQAHIPPGHRAPIDQLRFEHMYLPQIRQLGARFLVQVVMAFQQQAWPFVYASEAISKLSAMAEYTHGTAERSLALCALDLLLARDSVLAPNGFAGGAGIPLDPASTVVQRIARICIQTLSAFVVQEPMSWSCMPPLKRTRTFESDAIVASTRVLQDAIMSKTCTEMDMVCHAASVLVALFGLLNSSAAPGHRDLARTGALALVGLTEVLIDARVLDASNDAMLTMCERCVDVLTSLVVSHAGALVAYVLARVHAILVRGTQSSISRVRIACAVGVSRLLVVIRPRVPPLTDHIDSSALEEQVAATETQDQVPLPVAGWQGPESVSTSFATIDEVAPRVHKGVAGMSEAIASMSDAHIDLETPHSVPAPTTSIARSSVNELHRPIRSEVTRPNFVSPEKHEQVRTALDSFSGTDADDHAQRCRSRDGMPHGPGVATSSFQSFGERPMESDHINETHDHSVQVQSGKKAAFPSDITAAGNHDDDDDDDDALPLLDADASDDEVETE</sequence>
<evidence type="ECO:0000256" key="1">
    <source>
        <dbReference type="SAM" id="MobiDB-lite"/>
    </source>
</evidence>
<reference evidence="3 4" key="1">
    <citation type="journal article" date="2007" name="Proc. Natl. Acad. Sci. U.S.A.">
        <title>Dandruff-associated Malassezia genomes reveal convergent and divergent virulence traits shared with plant and human fungal pathogens.</title>
        <authorList>
            <person name="Xu J."/>
            <person name="Saunders C.W."/>
            <person name="Hu P."/>
            <person name="Grant R.A."/>
            <person name="Boekhout T."/>
            <person name="Kuramae E.E."/>
            <person name="Kronstad J.W."/>
            <person name="Deangelis Y.M."/>
            <person name="Reeder N.L."/>
            <person name="Johnstone K.R."/>
            <person name="Leland M."/>
            <person name="Fieno A.M."/>
            <person name="Begley W.M."/>
            <person name="Sun Y."/>
            <person name="Lacey M.P."/>
            <person name="Chaudhary T."/>
            <person name="Keough T."/>
            <person name="Chu L."/>
            <person name="Sears R."/>
            <person name="Yuan B."/>
            <person name="Dawson T.L.Jr."/>
        </authorList>
    </citation>
    <scope>NUCLEOTIDE SEQUENCE [LARGE SCALE GENOMIC DNA]</scope>
    <source>
        <strain evidence="4">ATCC MYA-4612 / CBS 7966</strain>
    </source>
</reference>
<evidence type="ECO:0000259" key="2">
    <source>
        <dbReference type="Pfam" id="PF08167"/>
    </source>
</evidence>
<dbReference type="KEGG" id="mgl:MGL_0250"/>
<organism evidence="3 4">
    <name type="scientific">Malassezia globosa (strain ATCC MYA-4612 / CBS 7966)</name>
    <name type="common">Dandruff-associated fungus</name>
    <dbReference type="NCBI Taxonomy" id="425265"/>
    <lineage>
        <taxon>Eukaryota</taxon>
        <taxon>Fungi</taxon>
        <taxon>Dikarya</taxon>
        <taxon>Basidiomycota</taxon>
        <taxon>Ustilaginomycotina</taxon>
        <taxon>Malasseziomycetes</taxon>
        <taxon>Malasseziales</taxon>
        <taxon>Malasseziaceae</taxon>
        <taxon>Malassezia</taxon>
    </lineage>
</organism>
<dbReference type="OMA" id="RIHALCM"/>
<dbReference type="RefSeq" id="XP_001732475.1">
    <property type="nucleotide sequence ID" value="XM_001732423.1"/>
</dbReference>
<keyword evidence="4" id="KW-1185">Reference proteome</keyword>
<dbReference type="InterPro" id="IPR012583">
    <property type="entry name" value="RIX1_N"/>
</dbReference>
<dbReference type="VEuPathDB" id="FungiDB:MGL_0250"/>
<feature type="compositionally biased region" description="Basic and acidic residues" evidence="1">
    <location>
        <begin position="828"/>
        <end position="841"/>
    </location>
</feature>
<dbReference type="STRING" id="425265.A8PSF8"/>
<dbReference type="EMBL" id="AAYY01000001">
    <property type="protein sequence ID" value="EDP45261.1"/>
    <property type="molecule type" value="Genomic_DNA"/>
</dbReference>
<evidence type="ECO:0000313" key="4">
    <source>
        <dbReference type="Proteomes" id="UP000008837"/>
    </source>
</evidence>
<dbReference type="AlphaFoldDB" id="A8PSF8"/>
<proteinExistence type="predicted"/>
<dbReference type="Pfam" id="PF08167">
    <property type="entry name" value="RIX1"/>
    <property type="match status" value="1"/>
</dbReference>
<dbReference type="InParanoid" id="A8PSF8"/>
<feature type="region of interest" description="Disordered" evidence="1">
    <location>
        <begin position="801"/>
        <end position="918"/>
    </location>
</feature>
<comment type="caution">
    <text evidence="3">The sequence shown here is derived from an EMBL/GenBank/DDBJ whole genome shotgun (WGS) entry which is preliminary data.</text>
</comment>
<feature type="domain" description="Pre-rRNA-processing protein RIX1 N-terminal" evidence="2">
    <location>
        <begin position="36"/>
        <end position="258"/>
    </location>
</feature>
<accession>A8PSF8</accession>
<feature type="compositionally biased region" description="Acidic residues" evidence="1">
    <location>
        <begin position="909"/>
        <end position="918"/>
    </location>
</feature>
<dbReference type="OrthoDB" id="20900at2759"/>